<dbReference type="FunFam" id="3.40.50.720:FF:000495">
    <property type="entry name" value="3 hydroxysteroid dehydrogenase, putative"/>
    <property type="match status" value="1"/>
</dbReference>
<evidence type="ECO:0000259" key="4">
    <source>
        <dbReference type="Pfam" id="PF01073"/>
    </source>
</evidence>
<dbReference type="SUPFAM" id="SSF51735">
    <property type="entry name" value="NAD(P)-binding Rossmann-fold domains"/>
    <property type="match status" value="1"/>
</dbReference>
<accession>A0A4W6CJ26</accession>
<dbReference type="GO" id="GO:0006694">
    <property type="term" value="P:steroid biosynthetic process"/>
    <property type="evidence" value="ECO:0007669"/>
    <property type="project" value="InterPro"/>
</dbReference>
<keyword evidence="6" id="KW-1185">Reference proteome</keyword>
<evidence type="ECO:0000256" key="2">
    <source>
        <dbReference type="ARBA" id="ARBA00023002"/>
    </source>
</evidence>
<reference evidence="6" key="1">
    <citation type="submission" date="2015-09" db="EMBL/GenBank/DDBJ databases">
        <authorList>
            <person name="Sai Rama Sridatta P."/>
        </authorList>
    </citation>
    <scope>NUCLEOTIDE SEQUENCE [LARGE SCALE GENOMIC DNA]</scope>
</reference>
<reference evidence="5" key="3">
    <citation type="submission" date="2025-05" db="UniProtKB">
        <authorList>
            <consortium name="Ensembl"/>
        </authorList>
    </citation>
    <scope>IDENTIFICATION</scope>
</reference>
<dbReference type="InterPro" id="IPR050177">
    <property type="entry name" value="Lipid_A_modif_metabolic_enz"/>
</dbReference>
<dbReference type="Proteomes" id="UP000314980">
    <property type="component" value="Unassembled WGS sequence"/>
</dbReference>
<dbReference type="AlphaFoldDB" id="A0A4W6CJ26"/>
<evidence type="ECO:0000256" key="1">
    <source>
        <dbReference type="ARBA" id="ARBA00009219"/>
    </source>
</evidence>
<dbReference type="STRING" id="8187.ENSLCAP00010012170"/>
<proteinExistence type="inferred from homology"/>
<dbReference type="Ensembl" id="ENSLCAT00010012431.1">
    <property type="protein sequence ID" value="ENSLCAP00010012170.1"/>
    <property type="gene ID" value="ENSLCAG00010005764.1"/>
</dbReference>
<keyword evidence="2 3" id="KW-0560">Oxidoreductase</keyword>
<dbReference type="CTD" id="80270"/>
<dbReference type="Pfam" id="PF01073">
    <property type="entry name" value="3Beta_HSD"/>
    <property type="match status" value="1"/>
</dbReference>
<evidence type="ECO:0000313" key="5">
    <source>
        <dbReference type="Ensembl" id="ENSLCAP00010012170.1"/>
    </source>
</evidence>
<organism evidence="5 6">
    <name type="scientific">Lates calcarifer</name>
    <name type="common">Barramundi</name>
    <name type="synonym">Holocentrus calcarifer</name>
    <dbReference type="NCBI Taxonomy" id="8187"/>
    <lineage>
        <taxon>Eukaryota</taxon>
        <taxon>Metazoa</taxon>
        <taxon>Chordata</taxon>
        <taxon>Craniata</taxon>
        <taxon>Vertebrata</taxon>
        <taxon>Euteleostomi</taxon>
        <taxon>Actinopterygii</taxon>
        <taxon>Neopterygii</taxon>
        <taxon>Teleostei</taxon>
        <taxon>Neoteleostei</taxon>
        <taxon>Acanthomorphata</taxon>
        <taxon>Carangaria</taxon>
        <taxon>Carangaria incertae sedis</taxon>
        <taxon>Centropomidae</taxon>
        <taxon>Lates</taxon>
    </lineage>
</organism>
<dbReference type="InterPro" id="IPR002225">
    <property type="entry name" value="3Beta_OHSteriod_DH/Estase"/>
</dbReference>
<dbReference type="KEGG" id="lcf:108880630"/>
<feature type="domain" description="3-beta hydroxysteroid dehydrogenase/isomerase" evidence="4">
    <location>
        <begin position="11"/>
        <end position="281"/>
    </location>
</feature>
<comment type="similarity">
    <text evidence="1 3">Belongs to the 3-beta-HSD family.</text>
</comment>
<evidence type="ECO:0000256" key="3">
    <source>
        <dbReference type="RuleBase" id="RU004475"/>
    </source>
</evidence>
<dbReference type="GeneTree" id="ENSGT00940000160236"/>
<protein>
    <submittedName>
        <fullName evidence="7">3 beta-hydroxysteroid dehydrogenase type 7</fullName>
    </submittedName>
    <submittedName>
        <fullName evidence="5">Hydroxy-delta-5-steroid dehydrogenase, 3 beta- and steroid delta-isomerase</fullName>
    </submittedName>
</protein>
<reference evidence="7" key="2">
    <citation type="submission" date="2025-04" db="UniProtKB">
        <authorList>
            <consortium name="RefSeq"/>
        </authorList>
    </citation>
    <scope>IDENTIFICATION</scope>
    <source>
        <tissue evidence="7">Brain</tissue>
    </source>
</reference>
<evidence type="ECO:0000313" key="6">
    <source>
        <dbReference type="Proteomes" id="UP000314980"/>
    </source>
</evidence>
<dbReference type="GeneID" id="108880630"/>
<dbReference type="InterPro" id="IPR036291">
    <property type="entry name" value="NAD(P)-bd_dom_sf"/>
</dbReference>
<evidence type="ECO:0000313" key="7">
    <source>
        <dbReference type="RefSeq" id="XP_018527734.1"/>
    </source>
</evidence>
<dbReference type="Proteomes" id="UP000694890">
    <property type="component" value="Linkage group LG11"/>
</dbReference>
<dbReference type="GO" id="GO:0016616">
    <property type="term" value="F:oxidoreductase activity, acting on the CH-OH group of donors, NAD or NADP as acceptor"/>
    <property type="evidence" value="ECO:0007669"/>
    <property type="project" value="InterPro"/>
</dbReference>
<dbReference type="Gene3D" id="3.40.50.720">
    <property type="entry name" value="NAD(P)-binding Rossmann-like Domain"/>
    <property type="match status" value="1"/>
</dbReference>
<dbReference type="PANTHER" id="PTHR43245">
    <property type="entry name" value="BIFUNCTIONAL POLYMYXIN RESISTANCE PROTEIN ARNA"/>
    <property type="match status" value="1"/>
</dbReference>
<dbReference type="PANTHER" id="PTHR43245:SF51">
    <property type="entry name" value="SHORT CHAIN DEHYDROGENASE_REDUCTASE FAMILY 42E, MEMBER 2"/>
    <property type="match status" value="1"/>
</dbReference>
<gene>
    <name evidence="5" type="primary">HSD3B7</name>
    <name evidence="7" type="synonym">hsd3b7</name>
</gene>
<dbReference type="RefSeq" id="XP_018527734.1">
    <property type="nucleotide sequence ID" value="XM_018672218.2"/>
</dbReference>
<sequence length="366" mass="41673">MSEPKRGLVYLITGGCGFLGRHLLRVLLEKEDKLEEVRVFDKRIDPNLKDQSTERTKVVVIQGDITDYNSVLEASRGADVVIHTASLVDVWHRVPENVIYSVNVTGTENVINACVECGIQYLVYTSSMEVIGPNIDGKPFIRGNEDTPYPVKHIMAYPKSKAKAEKIVLEANGKELRGGGCLYTCSLRPTGIYGEGHELIRDFYKLGVERGGLIIGGVPDNTEHGRVYAGNVAWMHLLAARALRERPQSVGGEAFFCYDDSPYKSYEDFNMLFLSTFNFRRVRMPTLVLWFLAIFNDLLRWILCPFYNYAPLLNRYTLAVACTSFTVGTDKALRYFQYRPLYDWDQCRARTQKWVDTFPQDNLKDS</sequence>
<dbReference type="InParanoid" id="A0A4W6CJ26"/>
<name>A0A4W6CJ26_LATCA</name>
<dbReference type="OrthoDB" id="10262413at2759"/>